<dbReference type="EMBL" id="LR796233">
    <property type="protein sequence ID" value="CAB4128288.1"/>
    <property type="molecule type" value="Genomic_DNA"/>
</dbReference>
<gene>
    <name evidence="1" type="ORF">UFOVP112_18</name>
</gene>
<protein>
    <submittedName>
        <fullName evidence="1">Uncharacterized protein</fullName>
    </submittedName>
</protein>
<proteinExistence type="predicted"/>
<name>A0A6J5L0K0_9CAUD</name>
<sequence length="177" mass="20112">MNRAGHEQVEFFVGTEVEHTPAFGQLTLFVVGVRPITDVNLAIDTHYKLGGKPITHIYFGANQSFPNPEVNDGDTWREWEGMITPFLQKGYLCTLDLDVKSVEGLVEGCLVEYNNFIPMISVKLPYLQLLGYNATIKLDDKDFAATNPGVWCHLLHDLKDRSKFTDWSKYTQDEVIK</sequence>
<accession>A0A6J5L0K0</accession>
<reference evidence="1" key="1">
    <citation type="submission" date="2020-04" db="EMBL/GenBank/DDBJ databases">
        <authorList>
            <person name="Chiriac C."/>
            <person name="Salcher M."/>
            <person name="Ghai R."/>
            <person name="Kavagutti S V."/>
        </authorList>
    </citation>
    <scope>NUCLEOTIDE SEQUENCE</scope>
</reference>
<organism evidence="1">
    <name type="scientific">uncultured Caudovirales phage</name>
    <dbReference type="NCBI Taxonomy" id="2100421"/>
    <lineage>
        <taxon>Viruses</taxon>
        <taxon>Duplodnaviria</taxon>
        <taxon>Heunggongvirae</taxon>
        <taxon>Uroviricota</taxon>
        <taxon>Caudoviricetes</taxon>
        <taxon>Peduoviridae</taxon>
        <taxon>Maltschvirus</taxon>
        <taxon>Maltschvirus maltsch</taxon>
    </lineage>
</organism>
<evidence type="ECO:0000313" key="1">
    <source>
        <dbReference type="EMBL" id="CAB4128288.1"/>
    </source>
</evidence>